<dbReference type="OrthoDB" id="3629550at2"/>
<evidence type="ECO:0000256" key="1">
    <source>
        <dbReference type="SAM" id="MobiDB-lite"/>
    </source>
</evidence>
<evidence type="ECO:0000256" key="2">
    <source>
        <dbReference type="SAM" id="Phobius"/>
    </source>
</evidence>
<keyword evidence="5" id="KW-1185">Reference proteome</keyword>
<gene>
    <name evidence="4" type="ORF">SAMN05421837_10988</name>
</gene>
<keyword evidence="2" id="KW-1133">Transmembrane helix</keyword>
<feature type="compositionally biased region" description="Low complexity" evidence="1">
    <location>
        <begin position="26"/>
        <end position="42"/>
    </location>
</feature>
<evidence type="ECO:0000313" key="5">
    <source>
        <dbReference type="Proteomes" id="UP000198878"/>
    </source>
</evidence>
<evidence type="ECO:0000313" key="4">
    <source>
        <dbReference type="EMBL" id="SEF35931.1"/>
    </source>
</evidence>
<dbReference type="Proteomes" id="UP000198878">
    <property type="component" value="Unassembled WGS sequence"/>
</dbReference>
<feature type="signal peptide" evidence="3">
    <location>
        <begin position="1"/>
        <end position="24"/>
    </location>
</feature>
<keyword evidence="3" id="KW-0732">Signal</keyword>
<feature type="region of interest" description="Disordered" evidence="1">
    <location>
        <begin position="26"/>
        <end position="57"/>
    </location>
</feature>
<feature type="transmembrane region" description="Helical" evidence="2">
    <location>
        <begin position="167"/>
        <end position="186"/>
    </location>
</feature>
<evidence type="ECO:0000256" key="3">
    <source>
        <dbReference type="SAM" id="SignalP"/>
    </source>
</evidence>
<reference evidence="5" key="1">
    <citation type="submission" date="2016-10" db="EMBL/GenBank/DDBJ databases">
        <authorList>
            <person name="Varghese N."/>
            <person name="Submissions S."/>
        </authorList>
    </citation>
    <scope>NUCLEOTIDE SEQUENCE [LARGE SCALE GENOMIC DNA]</scope>
    <source>
        <strain evidence="5">DSM 44654</strain>
    </source>
</reference>
<feature type="chain" id="PRO_5011570539" description="Gram-positive cocci surface proteins LPxTG domain-containing protein" evidence="3">
    <location>
        <begin position="25"/>
        <end position="192"/>
    </location>
</feature>
<keyword evidence="2" id="KW-0472">Membrane</keyword>
<keyword evidence="2" id="KW-0812">Transmembrane</keyword>
<dbReference type="AlphaFoldDB" id="A0A1H5REE4"/>
<evidence type="ECO:0008006" key="6">
    <source>
        <dbReference type="Google" id="ProtNLM"/>
    </source>
</evidence>
<accession>A0A1H5REE4</accession>
<proteinExistence type="predicted"/>
<dbReference type="EMBL" id="FNUJ01000009">
    <property type="protein sequence ID" value="SEF35931.1"/>
    <property type="molecule type" value="Genomic_DNA"/>
</dbReference>
<dbReference type="RefSeq" id="WP_086673811.1">
    <property type="nucleotide sequence ID" value="NZ_FNUJ01000009.1"/>
</dbReference>
<name>A0A1H5REE4_9PSEU</name>
<organism evidence="4 5">
    <name type="scientific">Amycolatopsis pretoriensis</name>
    <dbReference type="NCBI Taxonomy" id="218821"/>
    <lineage>
        <taxon>Bacteria</taxon>
        <taxon>Bacillati</taxon>
        <taxon>Actinomycetota</taxon>
        <taxon>Actinomycetes</taxon>
        <taxon>Pseudonocardiales</taxon>
        <taxon>Pseudonocardiaceae</taxon>
        <taxon>Amycolatopsis</taxon>
    </lineage>
</organism>
<sequence>MKNTAVVAGIAVAFLVLAPGAALASTAPSTSTSATPEPGTTAKPAAPKLTITPRHGVPGTELRITAECDGEAYVTSRAVDAFATGTGPNGSVRAYVGTVRDVRAGEYPVNLRCHPRDGRPDTFVDVAFVVDRVAAKAPGAKQVTKVPAGAPQTGGTDGPVYDSGTPLAAAAAMGVLAAGGGGLVLARRVRRR</sequence>
<protein>
    <recommendedName>
        <fullName evidence="6">Gram-positive cocci surface proteins LPxTG domain-containing protein</fullName>
    </recommendedName>
</protein>
<dbReference type="STRING" id="218821.SAMN05421837_10988"/>